<dbReference type="InterPro" id="IPR042095">
    <property type="entry name" value="SUMF_sf"/>
</dbReference>
<keyword evidence="6" id="KW-1133">Transmembrane helix</keyword>
<dbReference type="PROSITE" id="PS50011">
    <property type="entry name" value="PROTEIN_KINASE_DOM"/>
    <property type="match status" value="1"/>
</dbReference>
<dbReference type="PANTHER" id="PTHR43289">
    <property type="entry name" value="MITOGEN-ACTIVATED PROTEIN KINASE KINASE KINASE 20-RELATED"/>
    <property type="match status" value="1"/>
</dbReference>
<evidence type="ECO:0000313" key="8">
    <source>
        <dbReference type="EMBL" id="HHI96434.1"/>
    </source>
</evidence>
<keyword evidence="6" id="KW-0812">Transmembrane</keyword>
<dbReference type="AlphaFoldDB" id="A0A7V5U1T5"/>
<gene>
    <name evidence="8" type="ORF">ENJ96_01120</name>
</gene>
<evidence type="ECO:0000256" key="3">
    <source>
        <dbReference type="ARBA" id="ARBA00022777"/>
    </source>
</evidence>
<dbReference type="InterPro" id="IPR005532">
    <property type="entry name" value="SUMF_dom"/>
</dbReference>
<dbReference type="Gene3D" id="1.10.510.10">
    <property type="entry name" value="Transferase(Phosphotransferase) domain 1"/>
    <property type="match status" value="1"/>
</dbReference>
<keyword evidence="6" id="KW-0472">Membrane</keyword>
<feature type="compositionally biased region" description="Basic and acidic residues" evidence="5">
    <location>
        <begin position="589"/>
        <end position="601"/>
    </location>
</feature>
<comment type="caution">
    <text evidence="8">The sequence shown here is derived from an EMBL/GenBank/DDBJ whole genome shotgun (WGS) entry which is preliminary data.</text>
</comment>
<keyword evidence="1" id="KW-0808">Transferase</keyword>
<dbReference type="GO" id="GO:0005524">
    <property type="term" value="F:ATP binding"/>
    <property type="evidence" value="ECO:0007669"/>
    <property type="project" value="UniProtKB-KW"/>
</dbReference>
<reference evidence="8" key="1">
    <citation type="journal article" date="2020" name="mSystems">
        <title>Genome- and Community-Level Interaction Insights into Carbon Utilization and Element Cycling Functions of Hydrothermarchaeota in Hydrothermal Sediment.</title>
        <authorList>
            <person name="Zhou Z."/>
            <person name="Liu Y."/>
            <person name="Xu W."/>
            <person name="Pan J."/>
            <person name="Luo Z.H."/>
            <person name="Li M."/>
        </authorList>
    </citation>
    <scope>NUCLEOTIDE SEQUENCE [LARGE SCALE GENOMIC DNA]</scope>
    <source>
        <strain evidence="8">HyVt-533</strain>
    </source>
</reference>
<dbReference type="PROSITE" id="PS00108">
    <property type="entry name" value="PROTEIN_KINASE_ST"/>
    <property type="match status" value="1"/>
</dbReference>
<dbReference type="SMART" id="SM00220">
    <property type="entry name" value="S_TKc"/>
    <property type="match status" value="1"/>
</dbReference>
<dbReference type="InterPro" id="IPR016187">
    <property type="entry name" value="CTDL_fold"/>
</dbReference>
<accession>A0A7V5U1T5</accession>
<dbReference type="InterPro" id="IPR000719">
    <property type="entry name" value="Prot_kinase_dom"/>
</dbReference>
<dbReference type="GO" id="GO:0004674">
    <property type="term" value="F:protein serine/threonine kinase activity"/>
    <property type="evidence" value="ECO:0007669"/>
    <property type="project" value="TreeGrafter"/>
</dbReference>
<dbReference type="Pfam" id="PF00069">
    <property type="entry name" value="Pkinase"/>
    <property type="match status" value="1"/>
</dbReference>
<feature type="region of interest" description="Disordered" evidence="5">
    <location>
        <begin position="588"/>
        <end position="611"/>
    </location>
</feature>
<evidence type="ECO:0000256" key="2">
    <source>
        <dbReference type="ARBA" id="ARBA00022741"/>
    </source>
</evidence>
<protein>
    <recommendedName>
        <fullName evidence="7">Protein kinase domain-containing protein</fullName>
    </recommendedName>
</protein>
<dbReference type="EMBL" id="DROK01000033">
    <property type="protein sequence ID" value="HHI96434.1"/>
    <property type="molecule type" value="Genomic_DNA"/>
</dbReference>
<dbReference type="Pfam" id="PF03781">
    <property type="entry name" value="FGE-sulfatase"/>
    <property type="match status" value="1"/>
</dbReference>
<evidence type="ECO:0000256" key="6">
    <source>
        <dbReference type="SAM" id="Phobius"/>
    </source>
</evidence>
<name>A0A7V5U1T5_9BACT</name>
<keyword evidence="3" id="KW-0418">Kinase</keyword>
<proteinExistence type="predicted"/>
<dbReference type="Gene3D" id="3.90.1580.10">
    <property type="entry name" value="paralog of FGE (formylglycine-generating enzyme)"/>
    <property type="match status" value="1"/>
</dbReference>
<dbReference type="CDD" id="cd14014">
    <property type="entry name" value="STKc_PknB_like"/>
    <property type="match status" value="1"/>
</dbReference>
<dbReference type="SUPFAM" id="SSF56436">
    <property type="entry name" value="C-type lectin-like"/>
    <property type="match status" value="1"/>
</dbReference>
<dbReference type="Proteomes" id="UP000886101">
    <property type="component" value="Unassembled WGS sequence"/>
</dbReference>
<keyword evidence="2" id="KW-0547">Nucleotide-binding</keyword>
<feature type="transmembrane region" description="Helical" evidence="6">
    <location>
        <begin position="308"/>
        <end position="329"/>
    </location>
</feature>
<keyword evidence="4" id="KW-0067">ATP-binding</keyword>
<sequence length="611" mass="69454">MSKERPLLPIGTVLNGKWVILEFIARGGMGEVYRAHQINLKRDVAIKIVSREWLKTFIDDPEELESALRRFRQEVETMVQIRHPNVIQIYDYDKARVELPEGQVEVEYIVLEYIPGRTLRSTMREEGFYPSEKETRTWIEKYFLPVLEGVKTIHRAGIFHRDLKPENILLDGEIPKIADFGLARSIKLESITSSLEIKGTPTYMAPEQFVDFKGTDQRADIYALGKILYEAVAGKIPPSARPFTQVGLKEAPTPFFQVLDRIIRKATKEDPDKRFTSVEEMEKALKEALALQGREKAPPSKVRSKPSLWLATIIIVILLLLGGTFYYLWQRIHSGQHHEVQLALSPELTRQFPAVKISSDGAVMRLLPGGEIKVPPGFLGPASRTVTLKPFYLDEYPVTNHQYVIFLNEVSSQIRVEDGVVKQGDQVWLYLGKVSENYEPIIYEGKRFLVQNPIYASCPVVRVTALGALAYAKHYGKRLPTKVEWFYALTEGRGLRGLQLEVPEDFYKHFELPVSVMDLKPNALGIRGLSTHFGEWVEDSVLPSPKAEIVLISGLKLHEPSQTLSLAPVKRMPWEAFEEVGFRCAQDAKQSEPKIEPKAPEIIRMPKSPET</sequence>
<dbReference type="InterPro" id="IPR008271">
    <property type="entry name" value="Ser/Thr_kinase_AS"/>
</dbReference>
<organism evidence="8">
    <name type="scientific">Thermodesulfatator atlanticus</name>
    <dbReference type="NCBI Taxonomy" id="501497"/>
    <lineage>
        <taxon>Bacteria</taxon>
        <taxon>Pseudomonadati</taxon>
        <taxon>Thermodesulfobacteriota</taxon>
        <taxon>Thermodesulfobacteria</taxon>
        <taxon>Thermodesulfobacteriales</taxon>
        <taxon>Thermodesulfatatoraceae</taxon>
        <taxon>Thermodesulfatator</taxon>
    </lineage>
</organism>
<evidence type="ECO:0000256" key="1">
    <source>
        <dbReference type="ARBA" id="ARBA00022679"/>
    </source>
</evidence>
<dbReference type="SUPFAM" id="SSF56112">
    <property type="entry name" value="Protein kinase-like (PK-like)"/>
    <property type="match status" value="1"/>
</dbReference>
<dbReference type="PANTHER" id="PTHR43289:SF6">
    <property type="entry name" value="SERINE_THREONINE-PROTEIN KINASE NEKL-3"/>
    <property type="match status" value="1"/>
</dbReference>
<evidence type="ECO:0000256" key="4">
    <source>
        <dbReference type="ARBA" id="ARBA00022840"/>
    </source>
</evidence>
<evidence type="ECO:0000259" key="7">
    <source>
        <dbReference type="PROSITE" id="PS50011"/>
    </source>
</evidence>
<evidence type="ECO:0000256" key="5">
    <source>
        <dbReference type="SAM" id="MobiDB-lite"/>
    </source>
</evidence>
<dbReference type="InterPro" id="IPR011009">
    <property type="entry name" value="Kinase-like_dom_sf"/>
</dbReference>
<dbReference type="Gene3D" id="3.30.200.20">
    <property type="entry name" value="Phosphorylase Kinase, domain 1"/>
    <property type="match status" value="1"/>
</dbReference>
<feature type="domain" description="Protein kinase" evidence="7">
    <location>
        <begin position="18"/>
        <end position="289"/>
    </location>
</feature>